<keyword evidence="1" id="KW-0812">Transmembrane</keyword>
<reference evidence="2 3" key="1">
    <citation type="journal article" date="2015" name="Genome Announc.">
        <title>Complete Genome Sequence of the Type Strain Corynebacterium testudinoris DSM 44614, Recovered from Necrotic Lesions in the Mouth of a Tortoise.</title>
        <authorList>
            <person name="Ruckert C."/>
            <person name="Kriete M."/>
            <person name="Jaenicke S."/>
            <person name="Winkler A."/>
            <person name="Tauch A."/>
        </authorList>
    </citation>
    <scope>NUCLEOTIDE SEQUENCE [LARGE SCALE GENOMIC DNA]</scope>
    <source>
        <strain evidence="2 3">DSM 44614</strain>
    </source>
</reference>
<dbReference type="InterPro" id="IPR021903">
    <property type="entry name" value="DUF3515"/>
</dbReference>
<reference evidence="3" key="2">
    <citation type="submission" date="2015-05" db="EMBL/GenBank/DDBJ databases">
        <title>Complete genome sequence of Corynebacterium testudinoris DSM 44614, recovered from necrotic lesions in the mouth of a tortoise.</title>
        <authorList>
            <person name="Ruckert C."/>
            <person name="Albersmeier A."/>
            <person name="Winkler A."/>
            <person name="Tauch A."/>
        </authorList>
    </citation>
    <scope>NUCLEOTIDE SEQUENCE [LARGE SCALE GENOMIC DNA]</scope>
    <source>
        <strain evidence="3">DSM 44614</strain>
    </source>
</reference>
<dbReference type="AlphaFoldDB" id="A0A0G3H9S4"/>
<keyword evidence="1" id="KW-0472">Membrane</keyword>
<dbReference type="STRING" id="136857.CTEST_05875"/>
<feature type="transmembrane region" description="Helical" evidence="1">
    <location>
        <begin position="16"/>
        <end position="39"/>
    </location>
</feature>
<gene>
    <name evidence="2" type="ORF">CTEST_05875</name>
</gene>
<dbReference type="OrthoDB" id="4422435at2"/>
<organism evidence="2 3">
    <name type="scientific">Corynebacterium testudinoris</name>
    <dbReference type="NCBI Taxonomy" id="136857"/>
    <lineage>
        <taxon>Bacteria</taxon>
        <taxon>Bacillati</taxon>
        <taxon>Actinomycetota</taxon>
        <taxon>Actinomycetes</taxon>
        <taxon>Mycobacteriales</taxon>
        <taxon>Corynebacteriaceae</taxon>
        <taxon>Corynebacterium</taxon>
    </lineage>
</organism>
<dbReference type="Pfam" id="PF12028">
    <property type="entry name" value="DUF3515"/>
    <property type="match status" value="2"/>
</dbReference>
<accession>A0A0G3H9S4</accession>
<dbReference type="EMBL" id="CP011545">
    <property type="protein sequence ID" value="AKK08618.1"/>
    <property type="molecule type" value="Genomic_DNA"/>
</dbReference>
<dbReference type="RefSeq" id="WP_047252951.1">
    <property type="nucleotide sequence ID" value="NZ_CP011545.1"/>
</dbReference>
<keyword evidence="3" id="KW-1185">Reference proteome</keyword>
<sequence>MSTIASTQFSRSGKTAIYLSLVLAVAMVVGVLLGAKLVFSRAADQPVGMTELPAPMADSAECAAVVDALPEDVVGHDRAQIAEPAPAGVAAWASSSTERITFRCGIDLPMQYNEYSQVQDIDGVEWLQVSDVTPGSTLSSWYTVNRSPVVAVTADEASLGSAADPVTELAGAVSTLPVVATQPNPAPLSQLAAGDVGDCGPLMAALPESVADGYSRIDVPETTTAAWAAIGREPVVIRCGVAPPANYEAGARLTQVDDIPWFEDTTLANGTTSSTWFALGRSTDIAVSAPQEVGNAAVVTLGRLIAEHTPEQS</sequence>
<evidence type="ECO:0000256" key="1">
    <source>
        <dbReference type="SAM" id="Phobius"/>
    </source>
</evidence>
<keyword evidence="1" id="KW-1133">Transmembrane helix</keyword>
<dbReference type="Proteomes" id="UP000035540">
    <property type="component" value="Chromosome"/>
</dbReference>
<name>A0A0G3H9S4_9CORY</name>
<evidence type="ECO:0000313" key="2">
    <source>
        <dbReference type="EMBL" id="AKK08618.1"/>
    </source>
</evidence>
<dbReference type="KEGG" id="cted:CTEST_05875"/>
<protein>
    <submittedName>
        <fullName evidence="2">Putative DUF3515 family protein</fullName>
    </submittedName>
</protein>
<proteinExistence type="predicted"/>
<evidence type="ECO:0000313" key="3">
    <source>
        <dbReference type="Proteomes" id="UP000035540"/>
    </source>
</evidence>
<dbReference type="PATRIC" id="fig|136857.5.peg.1166"/>